<evidence type="ECO:0000259" key="6">
    <source>
        <dbReference type="PROSITE" id="PS50106"/>
    </source>
</evidence>
<evidence type="ECO:0000256" key="1">
    <source>
        <dbReference type="ARBA" id="ARBA00010541"/>
    </source>
</evidence>
<evidence type="ECO:0000256" key="2">
    <source>
        <dbReference type="ARBA" id="ARBA00022670"/>
    </source>
</evidence>
<evidence type="ECO:0000256" key="4">
    <source>
        <dbReference type="ARBA" id="ARBA00022825"/>
    </source>
</evidence>
<organism evidence="7 8">
    <name type="scientific">Desmospora profundinema</name>
    <dbReference type="NCBI Taxonomy" id="1571184"/>
    <lineage>
        <taxon>Bacteria</taxon>
        <taxon>Bacillati</taxon>
        <taxon>Bacillota</taxon>
        <taxon>Bacilli</taxon>
        <taxon>Bacillales</taxon>
        <taxon>Thermoactinomycetaceae</taxon>
        <taxon>Desmospora</taxon>
    </lineage>
</organism>
<keyword evidence="5" id="KW-0812">Transmembrane</keyword>
<dbReference type="InterPro" id="IPR001478">
    <property type="entry name" value="PDZ"/>
</dbReference>
<dbReference type="InterPro" id="IPR036034">
    <property type="entry name" value="PDZ_sf"/>
</dbReference>
<dbReference type="EC" id="3.4.21.107" evidence="7"/>
<name>A0ABU1IML0_9BACL</name>
<dbReference type="GO" id="GO:0008233">
    <property type="term" value="F:peptidase activity"/>
    <property type="evidence" value="ECO:0007669"/>
    <property type="project" value="UniProtKB-KW"/>
</dbReference>
<sequence>MGYYDNTDRVRRYLGMFLIALISAVIGGLLVLTISPALIQAGILPPQFFIGQNRPLAEGDGTEEQVSVDVQTNITKAVEKARPAVVGVVNLQASDDPFGREPVERGTGSGVIFEKKDGRAKVVTNQHVIEGATQVGVVIPDENGGKPVEAKVLGADKATDLAVLEMDDQHVQAVAEFGNSDKVKAGEPAIAIGNPLGLEFSQSVTAGVISSPHRTISVSPTLDMDVIQTDAAINPGNSGGALINTAGQVIGINSLKIAQQGIEGLGFAIPSNDAKPIINDLIQHGEVRRAFMGVSLRDVETISQQARDQRLNLPDEVMDGVVITDVQSGSPSARGGLESLDVIVQLDNTRIRNGSELRSYLWKKKSIGDQMEVTFYRNGEKQTTTITLQKQR</sequence>
<keyword evidence="2 7" id="KW-0645">Protease</keyword>
<reference evidence="7 8" key="1">
    <citation type="submission" date="2023-07" db="EMBL/GenBank/DDBJ databases">
        <title>Genomic Encyclopedia of Type Strains, Phase IV (KMG-IV): sequencing the most valuable type-strain genomes for metagenomic binning, comparative biology and taxonomic classification.</title>
        <authorList>
            <person name="Goeker M."/>
        </authorList>
    </citation>
    <scope>NUCLEOTIDE SEQUENCE [LARGE SCALE GENOMIC DNA]</scope>
    <source>
        <strain evidence="7 8">DSM 45903</strain>
    </source>
</reference>
<keyword evidence="8" id="KW-1185">Reference proteome</keyword>
<dbReference type="InterPro" id="IPR001940">
    <property type="entry name" value="Peptidase_S1C"/>
</dbReference>
<dbReference type="RefSeq" id="WP_309864044.1">
    <property type="nucleotide sequence ID" value="NZ_JAVDQG010000003.1"/>
</dbReference>
<dbReference type="InterPro" id="IPR009003">
    <property type="entry name" value="Peptidase_S1_PA"/>
</dbReference>
<keyword evidence="5" id="KW-0472">Membrane</keyword>
<dbReference type="GO" id="GO:0006508">
    <property type="term" value="P:proteolysis"/>
    <property type="evidence" value="ECO:0007669"/>
    <property type="project" value="UniProtKB-KW"/>
</dbReference>
<feature type="transmembrane region" description="Helical" evidence="5">
    <location>
        <begin position="12"/>
        <end position="39"/>
    </location>
</feature>
<accession>A0ABU1IML0</accession>
<dbReference type="PANTHER" id="PTHR43343">
    <property type="entry name" value="PEPTIDASE S12"/>
    <property type="match status" value="1"/>
</dbReference>
<gene>
    <name evidence="7" type="ORF">JOE21_001397</name>
</gene>
<dbReference type="SUPFAM" id="SSF50156">
    <property type="entry name" value="PDZ domain-like"/>
    <property type="match status" value="1"/>
</dbReference>
<dbReference type="Proteomes" id="UP001185012">
    <property type="component" value="Unassembled WGS sequence"/>
</dbReference>
<dbReference type="SMART" id="SM00228">
    <property type="entry name" value="PDZ"/>
    <property type="match status" value="1"/>
</dbReference>
<evidence type="ECO:0000256" key="3">
    <source>
        <dbReference type="ARBA" id="ARBA00022801"/>
    </source>
</evidence>
<dbReference type="SUPFAM" id="SSF50494">
    <property type="entry name" value="Trypsin-like serine proteases"/>
    <property type="match status" value="1"/>
</dbReference>
<dbReference type="Gene3D" id="2.30.42.10">
    <property type="match status" value="1"/>
</dbReference>
<keyword evidence="4" id="KW-0720">Serine protease</keyword>
<dbReference type="PROSITE" id="PS50106">
    <property type="entry name" value="PDZ"/>
    <property type="match status" value="1"/>
</dbReference>
<protein>
    <submittedName>
        <fullName evidence="7">Serine protease Do</fullName>
        <ecNumber evidence="7">3.4.21.107</ecNumber>
    </submittedName>
</protein>
<dbReference type="PANTHER" id="PTHR43343:SF3">
    <property type="entry name" value="PROTEASE DO-LIKE 8, CHLOROPLASTIC"/>
    <property type="match status" value="1"/>
</dbReference>
<dbReference type="Pfam" id="PF13180">
    <property type="entry name" value="PDZ_2"/>
    <property type="match status" value="1"/>
</dbReference>
<evidence type="ECO:0000313" key="8">
    <source>
        <dbReference type="Proteomes" id="UP001185012"/>
    </source>
</evidence>
<comment type="caution">
    <text evidence="7">The sequence shown here is derived from an EMBL/GenBank/DDBJ whole genome shotgun (WGS) entry which is preliminary data.</text>
</comment>
<keyword evidence="5" id="KW-1133">Transmembrane helix</keyword>
<proteinExistence type="inferred from homology"/>
<dbReference type="Gene3D" id="2.40.10.10">
    <property type="entry name" value="Trypsin-like serine proteases"/>
    <property type="match status" value="2"/>
</dbReference>
<dbReference type="Pfam" id="PF13365">
    <property type="entry name" value="Trypsin_2"/>
    <property type="match status" value="1"/>
</dbReference>
<dbReference type="EMBL" id="JAVDQG010000003">
    <property type="protein sequence ID" value="MDR6225399.1"/>
    <property type="molecule type" value="Genomic_DNA"/>
</dbReference>
<dbReference type="PRINTS" id="PR00834">
    <property type="entry name" value="PROTEASES2C"/>
</dbReference>
<evidence type="ECO:0000256" key="5">
    <source>
        <dbReference type="SAM" id="Phobius"/>
    </source>
</evidence>
<dbReference type="InterPro" id="IPR051201">
    <property type="entry name" value="Chloro_Bact_Ser_Proteases"/>
</dbReference>
<evidence type="ECO:0000313" key="7">
    <source>
        <dbReference type="EMBL" id="MDR6225399.1"/>
    </source>
</evidence>
<dbReference type="InterPro" id="IPR043504">
    <property type="entry name" value="Peptidase_S1_PA_chymotrypsin"/>
</dbReference>
<keyword evidence="3 7" id="KW-0378">Hydrolase</keyword>
<feature type="domain" description="PDZ" evidence="6">
    <location>
        <begin position="281"/>
        <end position="353"/>
    </location>
</feature>
<comment type="similarity">
    <text evidence="1">Belongs to the peptidase S1C family.</text>
</comment>